<evidence type="ECO:0000256" key="4">
    <source>
        <dbReference type="ARBA" id="ARBA00022692"/>
    </source>
</evidence>
<dbReference type="GO" id="GO:0140359">
    <property type="term" value="F:ABC-type transporter activity"/>
    <property type="evidence" value="ECO:0007669"/>
    <property type="project" value="InterPro"/>
</dbReference>
<feature type="transmembrane region" description="Helical" evidence="10">
    <location>
        <begin position="455"/>
        <end position="473"/>
    </location>
</feature>
<protein>
    <recommendedName>
        <fullName evidence="11">ABC transporter domain-containing protein</fullName>
    </recommendedName>
</protein>
<dbReference type="GO" id="GO:0005886">
    <property type="term" value="C:plasma membrane"/>
    <property type="evidence" value="ECO:0007669"/>
    <property type="project" value="TreeGrafter"/>
</dbReference>
<organism evidence="12 13">
    <name type="scientific">Coptotermes formosanus</name>
    <name type="common">Formosan subterranean termite</name>
    <dbReference type="NCBI Taxonomy" id="36987"/>
    <lineage>
        <taxon>Eukaryota</taxon>
        <taxon>Metazoa</taxon>
        <taxon>Ecdysozoa</taxon>
        <taxon>Arthropoda</taxon>
        <taxon>Hexapoda</taxon>
        <taxon>Insecta</taxon>
        <taxon>Pterygota</taxon>
        <taxon>Neoptera</taxon>
        <taxon>Polyneoptera</taxon>
        <taxon>Dictyoptera</taxon>
        <taxon>Blattodea</taxon>
        <taxon>Blattoidea</taxon>
        <taxon>Termitoidae</taxon>
        <taxon>Rhinotermitidae</taxon>
        <taxon>Coptotermes</taxon>
    </lineage>
</organism>
<evidence type="ECO:0000256" key="2">
    <source>
        <dbReference type="ARBA" id="ARBA00005814"/>
    </source>
</evidence>
<feature type="domain" description="ABC transporter" evidence="11">
    <location>
        <begin position="98"/>
        <end position="338"/>
    </location>
</feature>
<dbReference type="InterPro" id="IPR013525">
    <property type="entry name" value="ABC2_TM"/>
</dbReference>
<dbReference type="Pfam" id="PF01061">
    <property type="entry name" value="ABC2_membrane"/>
    <property type="match status" value="1"/>
</dbReference>
<comment type="similarity">
    <text evidence="2">Belongs to the ABC transporter superfamily. ABCG family. Eye pigment precursor importer (TC 3.A.1.204) subfamily.</text>
</comment>
<dbReference type="Proteomes" id="UP000502823">
    <property type="component" value="Unassembled WGS sequence"/>
</dbReference>
<dbReference type="InterPro" id="IPR003593">
    <property type="entry name" value="AAA+_ATPase"/>
</dbReference>
<evidence type="ECO:0000313" key="13">
    <source>
        <dbReference type="Proteomes" id="UP000502823"/>
    </source>
</evidence>
<evidence type="ECO:0000256" key="3">
    <source>
        <dbReference type="ARBA" id="ARBA00022448"/>
    </source>
</evidence>
<dbReference type="Gene3D" id="3.40.50.300">
    <property type="entry name" value="P-loop containing nucleotide triphosphate hydrolases"/>
    <property type="match status" value="1"/>
</dbReference>
<accession>A0A6L2Q8Q6</accession>
<dbReference type="SMART" id="SM00382">
    <property type="entry name" value="AAA"/>
    <property type="match status" value="1"/>
</dbReference>
<evidence type="ECO:0000256" key="10">
    <source>
        <dbReference type="SAM" id="Phobius"/>
    </source>
</evidence>
<comment type="caution">
    <text evidence="12">The sequence shown here is derived from an EMBL/GenBank/DDBJ whole genome shotgun (WGS) entry which is preliminary data.</text>
</comment>
<evidence type="ECO:0000256" key="9">
    <source>
        <dbReference type="SAM" id="MobiDB-lite"/>
    </source>
</evidence>
<keyword evidence="13" id="KW-1185">Reference proteome</keyword>
<keyword evidence="3" id="KW-0813">Transport</keyword>
<dbReference type="InParanoid" id="A0A6L2Q8Q6"/>
<dbReference type="InterPro" id="IPR027417">
    <property type="entry name" value="P-loop_NTPase"/>
</dbReference>
<feature type="transmembrane region" description="Helical" evidence="10">
    <location>
        <begin position="562"/>
        <end position="587"/>
    </location>
</feature>
<dbReference type="PANTHER" id="PTHR48041">
    <property type="entry name" value="ABC TRANSPORTER G FAMILY MEMBER 28"/>
    <property type="match status" value="1"/>
</dbReference>
<dbReference type="CDD" id="cd03213">
    <property type="entry name" value="ABCG_EPDR"/>
    <property type="match status" value="1"/>
</dbReference>
<keyword evidence="6" id="KW-0067">ATP-binding</keyword>
<dbReference type="PANTHER" id="PTHR48041:SF105">
    <property type="entry name" value="FI02074P"/>
    <property type="match status" value="1"/>
</dbReference>
<proteinExistence type="inferred from homology"/>
<dbReference type="OrthoDB" id="66620at2759"/>
<evidence type="ECO:0000313" key="12">
    <source>
        <dbReference type="EMBL" id="GFG39228.1"/>
    </source>
</evidence>
<dbReference type="GO" id="GO:0005524">
    <property type="term" value="F:ATP binding"/>
    <property type="evidence" value="ECO:0007669"/>
    <property type="project" value="UniProtKB-KW"/>
</dbReference>
<dbReference type="InterPro" id="IPR050352">
    <property type="entry name" value="ABCG_transporters"/>
</dbReference>
<sequence>MSTTKAPTHPASKVTDIVVIDAGNESSASGDNTKGQTSRDGLQFQEEIPYVDEDWDAGGEDVCETADRRPREQLVTRIPAKVELKTLTHMAKRPAVDIEFQDLTYSVRNPGRRTGRRAILKAVSGKFRAGELTAILGPSGAGKSTLMNILAGYVSAGVSGTIKTNGHPRQLKLFSKLSSYIMQDDLIQPFLTVQEGMEIAANLKLGDELTSSEKHLAIEEVLTTLGLVSCRNTRTECLSGGQRKRLSVALELVNNPPVIFLDEPTTGLDIVAIKQCISLLKLLAQQGRTIICTIHQPTASHFQLFDQVYILAKGHCIYQGASQQLVPFMSSVGLHCPKYYNPADYVLEMIQGEYVENVKIMSAEIQNGKLSKKLDPVVIAERSVANSDGLKAVTKICRKETAAIMPAVFSHALMDSKDVNKEHEFPTSCFQQFSILLRRLFLQQRRNCVSLGIQLFHHLFSAVLIGGIFLQIGNDARRPFANVKFCLSVLVFFLYTHIMTPVLLFPTAIKLLKREYFNRWYGLKAYYMAITVASMPSMLLFGTLFCLVSYILSSQPLEPSRFIWFCAASVAVGFVSEGHGMIVGSIFSVMNGSIVAPASFSPLLALAAYGMGHGEAIEGSMSFLMGLSYLRYGLVAITDSLYGHNRPHLSCLGSDFEYCHYKDPNLLLRDLGMADTTTLGQILALFAFAVLYRFVAYLALRYRLTSEFSNQVLNYIAKILRHK</sequence>
<keyword evidence="5" id="KW-0547">Nucleotide-binding</keyword>
<evidence type="ECO:0000259" key="11">
    <source>
        <dbReference type="PROSITE" id="PS50893"/>
    </source>
</evidence>
<dbReference type="PROSITE" id="PS00211">
    <property type="entry name" value="ABC_TRANSPORTER_1"/>
    <property type="match status" value="1"/>
</dbReference>
<feature type="transmembrane region" description="Helical" evidence="10">
    <location>
        <begin position="485"/>
        <end position="505"/>
    </location>
</feature>
<evidence type="ECO:0000256" key="1">
    <source>
        <dbReference type="ARBA" id="ARBA00004141"/>
    </source>
</evidence>
<feature type="transmembrane region" description="Helical" evidence="10">
    <location>
        <begin position="525"/>
        <end position="550"/>
    </location>
</feature>
<evidence type="ECO:0000256" key="8">
    <source>
        <dbReference type="ARBA" id="ARBA00023136"/>
    </source>
</evidence>
<dbReference type="Pfam" id="PF00005">
    <property type="entry name" value="ABC_tran"/>
    <property type="match status" value="1"/>
</dbReference>
<name>A0A6L2Q8Q6_COPFO</name>
<reference evidence="13" key="1">
    <citation type="submission" date="2020-01" db="EMBL/GenBank/DDBJ databases">
        <title>Draft genome sequence of the Termite Coptotermes fromosanus.</title>
        <authorList>
            <person name="Itakura S."/>
            <person name="Yosikawa Y."/>
            <person name="Umezawa K."/>
        </authorList>
    </citation>
    <scope>NUCLEOTIDE SEQUENCE [LARGE SCALE GENOMIC DNA]</scope>
</reference>
<dbReference type="Pfam" id="PF19055">
    <property type="entry name" value="ABC2_membrane_7"/>
    <property type="match status" value="1"/>
</dbReference>
<keyword evidence="7 10" id="KW-1133">Transmembrane helix</keyword>
<keyword evidence="4 10" id="KW-0812">Transmembrane</keyword>
<feature type="compositionally biased region" description="Polar residues" evidence="9">
    <location>
        <begin position="24"/>
        <end position="40"/>
    </location>
</feature>
<evidence type="ECO:0000256" key="7">
    <source>
        <dbReference type="ARBA" id="ARBA00022989"/>
    </source>
</evidence>
<dbReference type="GO" id="GO:0016887">
    <property type="term" value="F:ATP hydrolysis activity"/>
    <property type="evidence" value="ECO:0007669"/>
    <property type="project" value="InterPro"/>
</dbReference>
<dbReference type="FunFam" id="3.40.50.300:FF:001077">
    <property type="entry name" value="Uncharacterized protein, isoform A"/>
    <property type="match status" value="1"/>
</dbReference>
<evidence type="ECO:0000256" key="6">
    <source>
        <dbReference type="ARBA" id="ARBA00022840"/>
    </source>
</evidence>
<feature type="region of interest" description="Disordered" evidence="9">
    <location>
        <begin position="1"/>
        <end position="41"/>
    </location>
</feature>
<dbReference type="PROSITE" id="PS50893">
    <property type="entry name" value="ABC_TRANSPORTER_2"/>
    <property type="match status" value="1"/>
</dbReference>
<dbReference type="InterPro" id="IPR017871">
    <property type="entry name" value="ABC_transporter-like_CS"/>
</dbReference>
<dbReference type="InterPro" id="IPR043926">
    <property type="entry name" value="ABCG_dom"/>
</dbReference>
<comment type="subcellular location">
    <subcellularLocation>
        <location evidence="1">Membrane</location>
        <topology evidence="1">Multi-pass membrane protein</topology>
    </subcellularLocation>
</comment>
<gene>
    <name evidence="12" type="ORF">Cfor_00704</name>
</gene>
<dbReference type="SUPFAM" id="SSF52540">
    <property type="entry name" value="P-loop containing nucleoside triphosphate hydrolases"/>
    <property type="match status" value="1"/>
</dbReference>
<feature type="transmembrane region" description="Helical" evidence="10">
    <location>
        <begin position="679"/>
        <end position="700"/>
    </location>
</feature>
<dbReference type="AlphaFoldDB" id="A0A6L2Q8Q6"/>
<dbReference type="EMBL" id="BLKM01000887">
    <property type="protein sequence ID" value="GFG39228.1"/>
    <property type="molecule type" value="Genomic_DNA"/>
</dbReference>
<evidence type="ECO:0000256" key="5">
    <source>
        <dbReference type="ARBA" id="ARBA00022741"/>
    </source>
</evidence>
<keyword evidence="8 10" id="KW-0472">Membrane</keyword>
<dbReference type="InterPro" id="IPR003439">
    <property type="entry name" value="ABC_transporter-like_ATP-bd"/>
</dbReference>